<accession>A0ABR5AKZ6</accession>
<evidence type="ECO:0000313" key="3">
    <source>
        <dbReference type="EMBL" id="KIL41463.1"/>
    </source>
</evidence>
<comment type="caution">
    <text evidence="3">The sequence shown here is derived from an EMBL/GenBank/DDBJ whole genome shotgun (WGS) entry which is preliminary data.</text>
</comment>
<evidence type="ECO:0000313" key="4">
    <source>
        <dbReference type="Proteomes" id="UP000031967"/>
    </source>
</evidence>
<evidence type="ECO:0000256" key="1">
    <source>
        <dbReference type="SAM" id="MobiDB-lite"/>
    </source>
</evidence>
<reference evidence="3 4" key="1">
    <citation type="submission" date="2014-12" db="EMBL/GenBank/DDBJ databases">
        <title>Draft genome sequence of Paenibacillus kamchatkensis strain B-2647.</title>
        <authorList>
            <person name="Karlyshev A.V."/>
            <person name="Kudryashova E.B."/>
        </authorList>
    </citation>
    <scope>NUCLEOTIDE SEQUENCE [LARGE SCALE GENOMIC DNA]</scope>
    <source>
        <strain evidence="3 4">VKM B-2647</strain>
    </source>
</reference>
<keyword evidence="4" id="KW-1185">Reference proteome</keyword>
<proteinExistence type="predicted"/>
<feature type="domain" description="PI-PLC Y-box" evidence="2">
    <location>
        <begin position="404"/>
        <end position="445"/>
    </location>
</feature>
<organism evidence="3 4">
    <name type="scientific">Gordoniibacillus kamchatkensis</name>
    <dbReference type="NCBI Taxonomy" id="1590651"/>
    <lineage>
        <taxon>Bacteria</taxon>
        <taxon>Bacillati</taxon>
        <taxon>Bacillota</taxon>
        <taxon>Bacilli</taxon>
        <taxon>Bacillales</taxon>
        <taxon>Paenibacillaceae</taxon>
        <taxon>Gordoniibacillus</taxon>
    </lineage>
</organism>
<sequence>MNYIGPKTSSRGGIGIETAGHINLNTGNIDLPVTLAEISGENGLTASIGLHYNSKAALGAELRNEDASSGVAGLGWSLEQAFICRDTGRNGSLHDDSFYLFMGTMIPLYPKGREYNTYYFESEKNPLWTIEYDPDFNHWKIVMEDGGVYCFGENAATSQSIEWGVKWGNWVGSSRETAGQTQFALVWNLTSSRSATGQFITYSYEQVQVRAGGEGGLPFTREAYVSQIRLCSGETIRLHYREKQPEEYRTPLPQSFQDRVQTRYLDRLEVHDSSGTRLYSVLLSYSFLNAAELTKRLLVSITKQSALEDRREIHPPLTFAYFTESDGVGVSLSDNKGRFRDGALYGALKSVTTPEGQVTAYTYGKQKLSGTSLSLRDVRRPQNDNEQWKHPRAYFGPDYTVIAWEGDNQLYATVYQWHGTWMAQELGVFPGAGADCSFFLEQDFFALVTPGQPKSLTIFRKSRKQYGKWDSYPQSVQLNKGCEVAAGPRHIAILNGGVLHRFHQTRTGWTADGSVTLDTANKTVFGFAGKSNYVFVAYARPDNSQKPALYVTYLDITGAWQETKQEADHFFPKEERELTRSESGILKLVVQPSDSFAAVQAHAMHTVSYGAYGTNKYYKYKHFVYRWDEQFSNWAANSLSAIEIHVGTGMSVPTDVYMTVAGDVVSVLQPSANAKFVYRFDGVNWNPFRLQMDRIDHFHGMDSALEVSASWGMRTSRLMQYNPAKNEWKSQLDFSGPDIEFVNMAIGIAASLITFAVTLPMEFVTGAIAGLVMDFAFSFLHLPEGFREGAWRGMRYCIVDKQVYVQLHDRSWSALGKLFSDNKRNLLYSTLTLTDAHSVYMTYEDALDVSKDRPETYIKNLRNYVPVFRNGLLVEQLTLETAEEVEKGWAKWTTEPSPHQPSLIGRDVVLAYPRLHAESQLSSHKDDFKRAARFSLFRIAEDAVSGELSDYVVQQITQWDGYQKYEMFIEYDGGLPDPSMNVVLYNKVTVTAGMSKEDAGKRGKTVYYYYNGSSEAAPNRPVNEHFDNVTEYPALAAGLPYRQEVWEAGAEKPLQSETTYYKAWKIEAVPGSRSMKPMMIVSERQGVRHIQQFVYDIADDPSALRTGILKSTITVNGNMDGQLDILQTDLIYAHEAYASVRNMGIWNQVAAETTRQAARPVNVIADLTKLPLLAASGGTTLSSAATVWQSWPDGLWLPVSSYRWTGTEHPVFQWWEGGVIPSDWRKQNSILQQYHGIVTETEGPDGTVVSHLYDKSRTAEIATFVNASISRGEAAYVGFERYEDLQGWRVNGQAIDESQLVHGGHTGSFSLRLGSASTLGQAVPLERIPVTQQRFVMAVHVKMDPVVMGSCYFGVIAHPLNGREFQSVSKFVTGTDGVWKRYELLIDIERLRRENKWGDECGVALSLFVRNETMGTILVDDVAFFPLGGTFRADVLHESHKHVTAVLDENGLAAKYFYNQLQQRIAVAGPDGRIVSNMLAAYSRTSVSPLFKPASPNFAMQVESSGPSAYWNGPNDCHGPWHTIDNTQFVARPETYADSFGVRVQIGNMKKERPTEIFLDMGCMGIHFIAHHKLFRFLIHGMEHSYVPVSRMPSDWLLLILDTKVYVYADGALLLQTSLQKRVFEAIRFAVVGDTSSLLTNVMVFQDLRLSAAFMDAGNKIRQKQAYESSSSVIVTETLYDAQGAAVMHTLPVRKQADADFPQMFGFESKLVDGRDPAGGHPLWDTNPANAQRRMMTGQIRAWYGTDSPYPYTGIWNEPNPLARPLQSALSGKEYALGSNHAVQYEYGLWGGPKDALSAVLRASTGVQPTDELLGQFQAQTAKLPLNDTAKVQDIRFTTGRGGSSLKLYKVRPGRGQHPTSIGRCPTEGRRKRPVSPITSNPGTTVRLTKTRIGIIESGS</sequence>
<gene>
    <name evidence="3" type="ORF">SD70_07475</name>
</gene>
<dbReference type="InterPro" id="IPR001711">
    <property type="entry name" value="PLipase_C_Pinositol-sp_Y"/>
</dbReference>
<evidence type="ECO:0000259" key="2">
    <source>
        <dbReference type="PROSITE" id="PS50008"/>
    </source>
</evidence>
<dbReference type="Gene3D" id="2.60.120.260">
    <property type="entry name" value="Galactose-binding domain-like"/>
    <property type="match status" value="1"/>
</dbReference>
<feature type="region of interest" description="Disordered" evidence="1">
    <location>
        <begin position="1852"/>
        <end position="1883"/>
    </location>
</feature>
<name>A0ABR5AKZ6_9BACL</name>
<dbReference type="PROSITE" id="PS50008">
    <property type="entry name" value="PIPLC_Y_DOMAIN"/>
    <property type="match status" value="1"/>
</dbReference>
<protein>
    <recommendedName>
        <fullName evidence="2">PI-PLC Y-box domain-containing protein</fullName>
    </recommendedName>
</protein>
<dbReference type="EMBL" id="JXAK01000009">
    <property type="protein sequence ID" value="KIL41463.1"/>
    <property type="molecule type" value="Genomic_DNA"/>
</dbReference>
<dbReference type="Proteomes" id="UP000031967">
    <property type="component" value="Unassembled WGS sequence"/>
</dbReference>